<name>A0A0F9Q2T6_9ZZZZ</name>
<reference evidence="2" key="1">
    <citation type="journal article" date="2015" name="Nature">
        <title>Complex archaea that bridge the gap between prokaryotes and eukaryotes.</title>
        <authorList>
            <person name="Spang A."/>
            <person name="Saw J.H."/>
            <person name="Jorgensen S.L."/>
            <person name="Zaremba-Niedzwiedzka K."/>
            <person name="Martijn J."/>
            <person name="Lind A.E."/>
            <person name="van Eijk R."/>
            <person name="Schleper C."/>
            <person name="Guy L."/>
            <person name="Ettema T.J."/>
        </authorList>
    </citation>
    <scope>NUCLEOTIDE SEQUENCE</scope>
</reference>
<sequence length="22" mass="2695">MQLKTDREFQNLIPPITDEEYN</sequence>
<evidence type="ECO:0000256" key="1">
    <source>
        <dbReference type="SAM" id="MobiDB-lite"/>
    </source>
</evidence>
<proteinExistence type="predicted"/>
<organism evidence="2">
    <name type="scientific">marine sediment metagenome</name>
    <dbReference type="NCBI Taxonomy" id="412755"/>
    <lineage>
        <taxon>unclassified sequences</taxon>
        <taxon>metagenomes</taxon>
        <taxon>ecological metagenomes</taxon>
    </lineage>
</organism>
<protein>
    <submittedName>
        <fullName evidence="2">Uncharacterized protein</fullName>
    </submittedName>
</protein>
<evidence type="ECO:0000313" key="2">
    <source>
        <dbReference type="EMBL" id="KKN31267.1"/>
    </source>
</evidence>
<accession>A0A0F9Q2T6</accession>
<comment type="caution">
    <text evidence="2">The sequence shown here is derived from an EMBL/GenBank/DDBJ whole genome shotgun (WGS) entry which is preliminary data.</text>
</comment>
<dbReference type="AlphaFoldDB" id="A0A0F9Q2T6"/>
<dbReference type="EMBL" id="LAZR01002343">
    <property type="protein sequence ID" value="KKN31267.1"/>
    <property type="molecule type" value="Genomic_DNA"/>
</dbReference>
<feature type="non-terminal residue" evidence="2">
    <location>
        <position position="22"/>
    </location>
</feature>
<gene>
    <name evidence="2" type="ORF">LCGC14_0825560</name>
</gene>
<feature type="region of interest" description="Disordered" evidence="1">
    <location>
        <begin position="1"/>
        <end position="22"/>
    </location>
</feature>